<accession>A0A0R3L0N9</accession>
<reference evidence="1 2" key="1">
    <citation type="submission" date="2014-03" db="EMBL/GenBank/DDBJ databases">
        <title>Bradyrhizobium valentinum sp. nov., isolated from effective nodules of Lupinus mariae-josephae, a lupine endemic of basic-lime soils in Eastern Spain.</title>
        <authorList>
            <person name="Duran D."/>
            <person name="Rey L."/>
            <person name="Navarro A."/>
            <person name="Busquets A."/>
            <person name="Imperial J."/>
            <person name="Ruiz-Argueso T."/>
        </authorList>
    </citation>
    <scope>NUCLEOTIDE SEQUENCE [LARGE SCALE GENOMIC DNA]</scope>
    <source>
        <strain evidence="1 2">LmjM3</strain>
    </source>
</reference>
<comment type="caution">
    <text evidence="1">The sequence shown here is derived from an EMBL/GenBank/DDBJ whole genome shotgun (WGS) entry which is preliminary data.</text>
</comment>
<sequence length="191" mass="20830">MRFVRETSPDVFTELGLDTVIVIAENGVPVVKHPPQVWQSWPPEDQEAVGIFEVVPFAPPPGKQTIGEPRIERIDGVVSEVYDTVDLPPVATPPKTVAAAFNIKIVDGWIPTIDGMFNIGAAIYLDVGLYMLFFVEAQPDTNYFALITGDAPVKRVGEATVEYFTIEVKDGPDGSGFDPASLSVQVMRIEP</sequence>
<evidence type="ECO:0000313" key="1">
    <source>
        <dbReference type="EMBL" id="KRQ99284.1"/>
    </source>
</evidence>
<dbReference type="EMBL" id="LLXX01000173">
    <property type="protein sequence ID" value="KRQ99284.1"/>
    <property type="molecule type" value="Genomic_DNA"/>
</dbReference>
<name>A0A0R3L0N9_9BRAD</name>
<dbReference type="RefSeq" id="WP_057853936.1">
    <property type="nucleotide sequence ID" value="NZ_LLXX01000173.1"/>
</dbReference>
<evidence type="ECO:0000313" key="2">
    <source>
        <dbReference type="Proteomes" id="UP000051913"/>
    </source>
</evidence>
<dbReference type="Proteomes" id="UP000051913">
    <property type="component" value="Unassembled WGS sequence"/>
</dbReference>
<dbReference type="AlphaFoldDB" id="A0A0R3L0N9"/>
<protein>
    <submittedName>
        <fullName evidence="1">Uncharacterized protein</fullName>
    </submittedName>
</protein>
<organism evidence="1 2">
    <name type="scientific">Bradyrhizobium valentinum</name>
    <dbReference type="NCBI Taxonomy" id="1518501"/>
    <lineage>
        <taxon>Bacteria</taxon>
        <taxon>Pseudomonadati</taxon>
        <taxon>Pseudomonadota</taxon>
        <taxon>Alphaproteobacteria</taxon>
        <taxon>Hyphomicrobiales</taxon>
        <taxon>Nitrobacteraceae</taxon>
        <taxon>Bradyrhizobium</taxon>
    </lineage>
</organism>
<gene>
    <name evidence="1" type="ORF">CP49_11855</name>
</gene>
<keyword evidence="2" id="KW-1185">Reference proteome</keyword>
<proteinExistence type="predicted"/>